<keyword evidence="1" id="KW-1133">Transmembrane helix</keyword>
<name>A0A4Q8AFM7_9MICC</name>
<evidence type="ECO:0000313" key="3">
    <source>
        <dbReference type="Proteomes" id="UP000292685"/>
    </source>
</evidence>
<dbReference type="NCBIfam" id="NF038403">
    <property type="entry name" value="perm_prefix_1"/>
    <property type="match status" value="1"/>
</dbReference>
<accession>A0A4Q8AFM7</accession>
<comment type="caution">
    <text evidence="2">The sequence shown here is derived from an EMBL/GenBank/DDBJ whole genome shotgun (WGS) entry which is preliminary data.</text>
</comment>
<keyword evidence="3" id="KW-1185">Reference proteome</keyword>
<feature type="transmembrane region" description="Helical" evidence="1">
    <location>
        <begin position="242"/>
        <end position="262"/>
    </location>
</feature>
<feature type="transmembrane region" description="Helical" evidence="1">
    <location>
        <begin position="123"/>
        <end position="145"/>
    </location>
</feature>
<keyword evidence="1" id="KW-0472">Membrane</keyword>
<dbReference type="AlphaFoldDB" id="A0A4Q8AFM7"/>
<feature type="transmembrane region" description="Helical" evidence="1">
    <location>
        <begin position="213"/>
        <end position="235"/>
    </location>
</feature>
<dbReference type="OrthoDB" id="3171769at2"/>
<evidence type="ECO:0000256" key="1">
    <source>
        <dbReference type="SAM" id="Phobius"/>
    </source>
</evidence>
<proteinExistence type="predicted"/>
<evidence type="ECO:0000313" key="2">
    <source>
        <dbReference type="EMBL" id="RZU63137.1"/>
    </source>
</evidence>
<sequence length="324" mass="34636">MSTPTPLTERYVSATVRSLKPAAQEDVRSELQASIADAIEARLEHGESREAAERAVLTELGDPDILAAGYADRPLHLLGPRYYLTWLRLLKTLLIIVPLCVVGGVALAQTLAGASVGQTIGEVAAVGASTVVHLCFWVTLVFVMLERTGADTGTDWDVGQLPEPSVDGAGKGELIASLAFLALATGAVFWDHFRGLISGDGQALPILNPALWPWWIGSLLVLMGFEAALAIALYARKRWTTDLAVMNTILAVLIMSILVTLLGNDQLINSEVIAYAEAQHGVERDTFDVLGIVTGFAIVGISVWDIVDGWRKTARARGVDVAEG</sequence>
<gene>
    <name evidence="2" type="ORF">EV380_2746</name>
</gene>
<feature type="transmembrane region" description="Helical" evidence="1">
    <location>
        <begin position="89"/>
        <end position="111"/>
    </location>
</feature>
<dbReference type="InterPro" id="IPR047928">
    <property type="entry name" value="Perm_prefix_1"/>
</dbReference>
<keyword evidence="1" id="KW-0812">Transmembrane</keyword>
<dbReference type="RefSeq" id="WP_130451596.1">
    <property type="nucleotide sequence ID" value="NZ_SHLA01000001.1"/>
</dbReference>
<organism evidence="2 3">
    <name type="scientific">Zhihengliuella halotolerans</name>
    <dbReference type="NCBI Taxonomy" id="370736"/>
    <lineage>
        <taxon>Bacteria</taxon>
        <taxon>Bacillati</taxon>
        <taxon>Actinomycetota</taxon>
        <taxon>Actinomycetes</taxon>
        <taxon>Micrococcales</taxon>
        <taxon>Micrococcaceae</taxon>
        <taxon>Zhihengliuella</taxon>
    </lineage>
</organism>
<protein>
    <submittedName>
        <fullName evidence="2">Uncharacterized protein</fullName>
    </submittedName>
</protein>
<dbReference type="EMBL" id="SHLA01000001">
    <property type="protein sequence ID" value="RZU63137.1"/>
    <property type="molecule type" value="Genomic_DNA"/>
</dbReference>
<reference evidence="2 3" key="1">
    <citation type="submission" date="2019-02" db="EMBL/GenBank/DDBJ databases">
        <title>Sequencing the genomes of 1000 actinobacteria strains.</title>
        <authorList>
            <person name="Klenk H.-P."/>
        </authorList>
    </citation>
    <scope>NUCLEOTIDE SEQUENCE [LARGE SCALE GENOMIC DNA]</scope>
    <source>
        <strain evidence="2 3">DSM 17364</strain>
    </source>
</reference>
<feature type="transmembrane region" description="Helical" evidence="1">
    <location>
        <begin position="289"/>
        <end position="307"/>
    </location>
</feature>
<feature type="transmembrane region" description="Helical" evidence="1">
    <location>
        <begin position="174"/>
        <end position="193"/>
    </location>
</feature>
<dbReference type="Proteomes" id="UP000292685">
    <property type="component" value="Unassembled WGS sequence"/>
</dbReference>